<feature type="binding site" description="axial binding residue" evidence="3">
    <location>
        <position position="227"/>
    </location>
    <ligand>
        <name>heme c</name>
        <dbReference type="ChEBI" id="CHEBI:61717"/>
        <label>4</label>
    </ligand>
    <ligandPart>
        <name>Fe</name>
        <dbReference type="ChEBI" id="CHEBI:18248"/>
    </ligandPart>
</feature>
<feature type="binding site" description="axial binding residue" evidence="3">
    <location>
        <position position="240"/>
    </location>
    <ligand>
        <name>heme c</name>
        <dbReference type="ChEBI" id="CHEBI:61717"/>
        <label>2</label>
    </ligand>
    <ligandPart>
        <name>Fe</name>
        <dbReference type="ChEBI" id="CHEBI:18248"/>
    </ligandPart>
</feature>
<feature type="binding site" description="axial binding residue" evidence="3">
    <location>
        <position position="304"/>
    </location>
    <ligand>
        <name>heme c</name>
        <dbReference type="ChEBI" id="CHEBI:61717"/>
        <label>7</label>
    </ligand>
    <ligandPart>
        <name>Fe</name>
        <dbReference type="ChEBI" id="CHEBI:18248"/>
    </ligandPart>
</feature>
<feature type="binding site" description="covalent" evidence="2">
    <location>
        <position position="236"/>
    </location>
    <ligand>
        <name>heme c</name>
        <dbReference type="ChEBI" id="CHEBI:61717"/>
        <label>1</label>
    </ligand>
</feature>
<feature type="binding site" description="covalent" evidence="2">
    <location>
        <position position="67"/>
    </location>
    <ligand>
        <name>heme c</name>
        <dbReference type="ChEBI" id="CHEBI:61717"/>
        <label>1</label>
    </ligand>
</feature>
<feature type="binding site" description="axial binding residue" evidence="3">
    <location>
        <position position="257"/>
    </location>
    <ligand>
        <name>heme c</name>
        <dbReference type="ChEBI" id="CHEBI:61717"/>
        <label>6</label>
    </ligand>
    <ligandPart>
        <name>Fe</name>
        <dbReference type="ChEBI" id="CHEBI:18248"/>
    </ligandPart>
</feature>
<dbReference type="PIRSF" id="PIRSF000242">
    <property type="entry name" value="HAO"/>
    <property type="match status" value="1"/>
</dbReference>
<feature type="binding site" description="covalent" evidence="2">
    <location>
        <position position="170"/>
    </location>
    <ligand>
        <name>heme c</name>
        <dbReference type="ChEBI" id="CHEBI:61717"/>
        <label>1</label>
    </ligand>
</feature>
<feature type="binding site" description="axial binding residue" evidence="3">
    <location>
        <position position="148"/>
    </location>
    <ligand>
        <name>heme c</name>
        <dbReference type="ChEBI" id="CHEBI:61717"/>
        <label>2</label>
    </ligand>
    <ligandPart>
        <name>Fe</name>
        <dbReference type="ChEBI" id="CHEBI:18248"/>
    </ligandPart>
</feature>
<feature type="binding site" description="axial binding residue" evidence="3">
    <location>
        <position position="273"/>
    </location>
    <ligand>
        <name>heme c</name>
        <dbReference type="ChEBI" id="CHEBI:61717"/>
        <label>8</label>
    </ligand>
    <ligandPart>
        <name>Fe</name>
        <dbReference type="ChEBI" id="CHEBI:18248"/>
    </ligandPart>
</feature>
<reference evidence="4 5" key="1">
    <citation type="submission" date="2019-04" db="EMBL/GenBank/DDBJ databases">
        <title>Genome of a novel bacterium Candidatus Jettenia ecosi reconstructed from metagenome of an anammox bioreactor.</title>
        <authorList>
            <person name="Mardanov A.V."/>
            <person name="Beletsky A.V."/>
            <person name="Ravin N.V."/>
            <person name="Botchkova E.A."/>
            <person name="Litti Y.V."/>
            <person name="Nozhevnikova A.N."/>
        </authorList>
    </citation>
    <scope>NUCLEOTIDE SEQUENCE [LARGE SCALE GENOMIC DNA]</scope>
    <source>
        <strain evidence="4">J2</strain>
    </source>
</reference>
<dbReference type="InterPro" id="IPR036280">
    <property type="entry name" value="Multihaem_cyt_sf"/>
</dbReference>
<comment type="caution">
    <text evidence="4">The sequence shown here is derived from an EMBL/GenBank/DDBJ whole genome shotgun (WGS) entry which is preliminary data.</text>
</comment>
<feature type="binding site" description="axial binding residue" evidence="3">
    <location>
        <position position="313"/>
    </location>
    <ligand>
        <name>heme c</name>
        <dbReference type="ChEBI" id="CHEBI:61717"/>
        <label>5</label>
    </ligand>
    <ligandPart>
        <name>Fe</name>
        <dbReference type="ChEBI" id="CHEBI:18248"/>
    </ligandPart>
</feature>
<keyword evidence="1" id="KW-0732">Signal</keyword>
<dbReference type="Gene3D" id="1.10.780.10">
    <property type="entry name" value="Hydroxylamine Oxidoreductase, Chain A, domain 1"/>
    <property type="match status" value="1"/>
</dbReference>
<feature type="binding site" description="covalent" evidence="2">
    <location>
        <position position="303"/>
    </location>
    <ligand>
        <name>heme c</name>
        <dbReference type="ChEBI" id="CHEBI:61717"/>
        <label>1</label>
    </ligand>
</feature>
<feature type="binding site" description="covalent" evidence="2">
    <location>
        <position position="300"/>
    </location>
    <ligand>
        <name>heme c</name>
        <dbReference type="ChEBI" id="CHEBI:61717"/>
        <label>1</label>
    </ligand>
</feature>
<keyword evidence="3" id="KW-0479">Metal-binding</keyword>
<keyword evidence="3" id="KW-0408">Iron</keyword>
<comment type="cofactor">
    <cofactor evidence="2">
        <name>heme c</name>
        <dbReference type="ChEBI" id="CHEBI:61717"/>
    </cofactor>
    <text evidence="2">Binds 8 heme c groups per subunit.</text>
</comment>
<gene>
    <name evidence="4" type="ORF">JETT_0700</name>
</gene>
<feature type="binding site" description="axial binding residue" evidence="3">
    <location>
        <position position="237"/>
    </location>
    <ligand>
        <name>heme c</name>
        <dbReference type="ChEBI" id="CHEBI:61717"/>
        <label>5</label>
    </ligand>
    <ligandPart>
        <name>Fe</name>
        <dbReference type="ChEBI" id="CHEBI:18248"/>
    </ligandPart>
</feature>
<feature type="binding site" description="covalent" evidence="2">
    <location>
        <position position="223"/>
    </location>
    <ligand>
        <name>heme c</name>
        <dbReference type="ChEBI" id="CHEBI:61717"/>
        <label>1</label>
    </ligand>
</feature>
<dbReference type="GO" id="GO:0046872">
    <property type="term" value="F:metal ion binding"/>
    <property type="evidence" value="ECO:0007669"/>
    <property type="project" value="UniProtKB-KW"/>
</dbReference>
<dbReference type="SUPFAM" id="SSF48695">
    <property type="entry name" value="Multiheme cytochromes"/>
    <property type="match status" value="1"/>
</dbReference>
<feature type="binding site" description="covalent" evidence="2">
    <location>
        <position position="362"/>
    </location>
    <ligand>
        <name>heme c</name>
        <dbReference type="ChEBI" id="CHEBI:61717"/>
        <label>1</label>
    </ligand>
</feature>
<evidence type="ECO:0000256" key="1">
    <source>
        <dbReference type="ARBA" id="ARBA00022729"/>
    </source>
</evidence>
<keyword evidence="2" id="KW-0349">Heme</keyword>
<feature type="binding site" description="axial binding residue" evidence="3">
    <location>
        <position position="87"/>
    </location>
    <ligand>
        <name>heme c</name>
        <dbReference type="ChEBI" id="CHEBI:61717"/>
        <label>3</label>
    </ligand>
    <ligandPart>
        <name>Fe</name>
        <dbReference type="ChEBI" id="CHEBI:18248"/>
    </ligandPart>
</feature>
<name>A0A533QE38_9BACT</name>
<feature type="binding site" description="axial binding residue" evidence="3">
    <location>
        <position position="158"/>
    </location>
    <ligand>
        <name>heme c</name>
        <dbReference type="ChEBI" id="CHEBI:61717"/>
        <label>1</label>
    </ligand>
    <ligandPart>
        <name>Fe</name>
        <dbReference type="ChEBI" id="CHEBI:18248"/>
    </ligandPart>
</feature>
<dbReference type="EMBL" id="SULG01000009">
    <property type="protein sequence ID" value="TLD43017.1"/>
    <property type="molecule type" value="Genomic_DNA"/>
</dbReference>
<dbReference type="InterPro" id="IPR012138">
    <property type="entry name" value="HAO"/>
</dbReference>
<organism evidence="4 5">
    <name type="scientific">Candidatus Jettenia ecosi</name>
    <dbReference type="NCBI Taxonomy" id="2494326"/>
    <lineage>
        <taxon>Bacteria</taxon>
        <taxon>Pseudomonadati</taxon>
        <taxon>Planctomycetota</taxon>
        <taxon>Candidatus Brocadiia</taxon>
        <taxon>Candidatus Brocadiales</taxon>
        <taxon>Candidatus Brocadiaceae</taxon>
        <taxon>Candidatus Jettenia</taxon>
    </lineage>
</organism>
<evidence type="ECO:0000256" key="3">
    <source>
        <dbReference type="PIRSR" id="PIRSR000242-2"/>
    </source>
</evidence>
<feature type="binding site" description="covalent" evidence="2">
    <location>
        <position position="256"/>
    </location>
    <ligand>
        <name>heme c</name>
        <dbReference type="ChEBI" id="CHEBI:61717"/>
        <label>4</label>
    </ligand>
</feature>
<feature type="binding site" description="covalent" evidence="2">
    <location>
        <position position="144"/>
    </location>
    <ligand>
        <name>heme c</name>
        <dbReference type="ChEBI" id="CHEBI:61717"/>
        <label>1</label>
    </ligand>
</feature>
<feature type="binding site" description="covalent" evidence="2">
    <location>
        <position position="226"/>
    </location>
    <ligand>
        <name>heme c</name>
        <dbReference type="ChEBI" id="CHEBI:61717"/>
        <label>1</label>
    </ligand>
</feature>
<feature type="binding site" description="axial binding residue" evidence="3">
    <location>
        <position position="71"/>
    </location>
    <ligand>
        <name>heme c</name>
        <dbReference type="ChEBI" id="CHEBI:61717"/>
        <label>1</label>
    </ligand>
    <ligandPart>
        <name>Fe</name>
        <dbReference type="ChEBI" id="CHEBI:18248"/>
    </ligandPart>
</feature>
<proteinExistence type="predicted"/>
<evidence type="ECO:0000256" key="2">
    <source>
        <dbReference type="PIRSR" id="PIRSR000242-1"/>
    </source>
</evidence>
<dbReference type="Pfam" id="PF13447">
    <property type="entry name" value="Multi-haem_cyto"/>
    <property type="match status" value="1"/>
</dbReference>
<feature type="binding site" description="covalent" evidence="2">
    <location>
        <position position="173"/>
    </location>
    <ligand>
        <name>heme c</name>
        <dbReference type="ChEBI" id="CHEBI:61717"/>
        <label>1</label>
    </ligand>
</feature>
<feature type="binding site" description="axial binding residue" evidence="3">
    <location>
        <position position="363"/>
    </location>
    <ligand>
        <name>heme c</name>
        <dbReference type="ChEBI" id="CHEBI:61717"/>
        <label>8</label>
    </ligand>
    <ligandPart>
        <name>Fe</name>
        <dbReference type="ChEBI" id="CHEBI:18248"/>
    </ligandPart>
</feature>
<dbReference type="PANTHER" id="PTHR35038:SF6">
    <property type="entry name" value="SURFACE LOCALIZED DECAHEME CYTOCHROME C LIPOPROTEIN"/>
    <property type="match status" value="1"/>
</dbReference>
<feature type="binding site" description="axial binding residue" evidence="3">
    <location>
        <position position="462"/>
    </location>
    <ligand>
        <name>heme c</name>
        <dbReference type="ChEBI" id="CHEBI:61717"/>
        <label>7</label>
    </ligand>
    <ligandPart>
        <name>Fe</name>
        <dbReference type="ChEBI" id="CHEBI:18248"/>
    </ligandPart>
</feature>
<feature type="binding site" description="covalent" evidence="2">
    <location>
        <position position="147"/>
    </location>
    <ligand>
        <name>heme c</name>
        <dbReference type="ChEBI" id="CHEBI:61717"/>
        <label>1</label>
    </ligand>
</feature>
<dbReference type="InterPro" id="IPR051829">
    <property type="entry name" value="Multiheme_Cytochr_ET"/>
</dbReference>
<dbReference type="Gene3D" id="1.20.850.10">
    <property type="entry name" value="Hydroxylamine Oxidoreductase, Chain A, domain 2"/>
    <property type="match status" value="1"/>
</dbReference>
<feature type="binding site" description="covalent" evidence="2">
    <location>
        <position position="359"/>
    </location>
    <ligand>
        <name>heme c</name>
        <dbReference type="ChEBI" id="CHEBI:61717"/>
        <label>1</label>
    </ligand>
</feature>
<dbReference type="PANTHER" id="PTHR35038">
    <property type="entry name" value="DISSIMILATORY SULFITE REDUCTASE SIRA"/>
    <property type="match status" value="1"/>
</dbReference>
<dbReference type="AlphaFoldDB" id="A0A533QE38"/>
<evidence type="ECO:0000313" key="5">
    <source>
        <dbReference type="Proteomes" id="UP000319783"/>
    </source>
</evidence>
<feature type="binding site" description="covalent" evidence="2">
    <location>
        <position position="233"/>
    </location>
    <ligand>
        <name>heme c</name>
        <dbReference type="ChEBI" id="CHEBI:61717"/>
        <label>1</label>
    </ligand>
</feature>
<dbReference type="GO" id="GO:0016491">
    <property type="term" value="F:oxidoreductase activity"/>
    <property type="evidence" value="ECO:0007669"/>
    <property type="project" value="TreeGrafter"/>
</dbReference>
<feature type="binding site" description="covalent" evidence="2">
    <location>
        <position position="253"/>
    </location>
    <ligand>
        <name>heme c</name>
        <dbReference type="ChEBI" id="CHEBI:61717"/>
        <label>4</label>
    </ligand>
</feature>
<protein>
    <submittedName>
        <fullName evidence="4">Hydroxylamine oxidoreductase</fullName>
    </submittedName>
</protein>
<evidence type="ECO:0000313" key="4">
    <source>
        <dbReference type="EMBL" id="TLD43017.1"/>
    </source>
</evidence>
<feature type="binding site" description="axial binding residue" evidence="3">
    <location>
        <position position="199"/>
    </location>
    <ligand>
        <name>heme c</name>
        <dbReference type="ChEBI" id="CHEBI:61717"/>
        <label>6</label>
    </ligand>
    <ligandPart>
        <name>Fe</name>
        <dbReference type="ChEBI" id="CHEBI:18248"/>
    </ligandPart>
</feature>
<dbReference type="Proteomes" id="UP000319783">
    <property type="component" value="Unassembled WGS sequence"/>
</dbReference>
<feature type="binding site" description="axial binding residue" evidence="3">
    <location>
        <position position="174"/>
    </location>
    <ligand>
        <name>heme c</name>
        <dbReference type="ChEBI" id="CHEBI:61717"/>
        <label>3</label>
    </ligand>
    <ligandPart>
        <name>Fe</name>
        <dbReference type="ChEBI" id="CHEBI:18248"/>
    </ligandPart>
</feature>
<accession>A0A533QE38</accession>
<sequence>MRNILVIIAVSIIFSISDGIVEAKGLDKGVGPYGEFWKPIPTQRYWAPDYFYTPPEEPKGVYSEEECVACHKALNPGLVKAWEESNHANFDKIDKIQDYQNIDSRLAPVTNPPYAPIGKLQDYQREKLAEIEKHLGKKLTAVGCIDCHGKIGAEKLDHAKELVMPSAAHCGECHKQEFEEFESEKRYGIPDWKPGRESHAKAYDANLGVDVWAAQDKNIVQGCDMCHNIQHKCDSCHTRHAFKASEARRPEACQTCHNGPDHPDIEYYRDSKHGSIYFIEGNSWNWNKQLKDANYISPTCQSCHMYYKGQYSHNMVRKAIMGEGDVLFYDNIFKGIKPTDYIKNSKELQSRREAWIEVCVQCHSQRFSRDYLDSMDKASDSIFHYVSDAYATIKSLYEEGILYPMPENRPKAPAPVTEKYPDLLGGFYGEFWAKGGNPSRIEKDFLYMWENDAFLVRKGLAHMNPNGFTYISWSNLLKKYVDIQSEASTLRRLAALEKKAKLRSKKIREKK</sequence>
<feature type="binding site" description="covalent" evidence="2">
    <location>
        <position position="70"/>
    </location>
    <ligand>
        <name>heme c</name>
        <dbReference type="ChEBI" id="CHEBI:61717"/>
        <label>1</label>
    </ligand>
</feature>